<dbReference type="PIRSF" id="PIRSF016636">
    <property type="entry name" value="AlgI_DltB"/>
    <property type="match status" value="1"/>
</dbReference>
<proteinExistence type="inferred from homology"/>
<reference evidence="12" key="1">
    <citation type="submission" date="2017-09" db="EMBL/GenBank/DDBJ databases">
        <title>Depth-based differentiation of microbial function through sediment-hosted aquifers and enrichment of novel symbionts in the deep terrestrial subsurface.</title>
        <authorList>
            <person name="Probst A.J."/>
            <person name="Ladd B."/>
            <person name="Jarett J.K."/>
            <person name="Geller-Mcgrath D.E."/>
            <person name="Sieber C.M.K."/>
            <person name="Emerson J.B."/>
            <person name="Anantharaman K."/>
            <person name="Thomas B.C."/>
            <person name="Malmstrom R."/>
            <person name="Stieglmeier M."/>
            <person name="Klingl A."/>
            <person name="Woyke T."/>
            <person name="Ryan C.M."/>
            <person name="Banfield J.F."/>
        </authorList>
    </citation>
    <scope>NUCLEOTIDE SEQUENCE [LARGE SCALE GENOMIC DNA]</scope>
</reference>
<feature type="transmembrane region" description="Helical" evidence="10">
    <location>
        <begin position="6"/>
        <end position="25"/>
    </location>
</feature>
<name>A0A2M6WZS4_9BACT</name>
<dbReference type="GO" id="GO:0042121">
    <property type="term" value="P:alginic acid biosynthetic process"/>
    <property type="evidence" value="ECO:0007669"/>
    <property type="project" value="InterPro"/>
</dbReference>
<dbReference type="InterPro" id="IPR051085">
    <property type="entry name" value="MB_O-acyltransferase"/>
</dbReference>
<feature type="transmembrane region" description="Helical" evidence="10">
    <location>
        <begin position="448"/>
        <end position="466"/>
    </location>
</feature>
<feature type="transmembrane region" description="Helical" evidence="10">
    <location>
        <begin position="368"/>
        <end position="388"/>
    </location>
</feature>
<sequence>MPTLTFNTPWFFLFFAAVYLIYLALPRRKQNYVLLAASYLFYASWDWRFVGLIAFSTILDYGIGLKLHQTDNRRYRQAWLICSVAINLGVLGFFKYVGFFAANLQHLAATVGLTLSLPVLHIILPVGISFYTFQTISYTIDIYRHRLNATRNLADFALFVAFFPQLVAGPIERASRLLPQIAANRRLTDSRITHGTYLILWGLFKKIVVADTLAELVDPVFAAPPPYRAAAVLMALYAFAWQIYSDFSGYTDIARGISKLMGFELMLNFDTPYLAANPQEFWRRWHISLSSWLRDYVYIPLGGSRYGRLATVRNLFTTIVLGGLWHGAAWTFMAWGTYHGLLLLLHRLLQPVLRRSDAITHTVWKQRVWLGVRIGIFFHLTLGGWLLFRAESLRQAFVMLASLEHGLQAQPADLRSALFGVALILPVAAMHIKQWHSGDRLILAKLPLLNRLLYTAALLIITLFVTQSGNAPETARAFIYFQF</sequence>
<dbReference type="AlphaFoldDB" id="A0A2M6WZS4"/>
<protein>
    <submittedName>
        <fullName evidence="11">Membrane-bound O-acyltransferase family protein</fullName>
    </submittedName>
</protein>
<keyword evidence="4 9" id="KW-0808">Transferase</keyword>
<keyword evidence="8 9" id="KW-0012">Acyltransferase</keyword>
<comment type="subcellular location">
    <subcellularLocation>
        <location evidence="1">Cell membrane</location>
        <topology evidence="1">Multi-pass membrane protein</topology>
    </subcellularLocation>
</comment>
<feature type="transmembrane region" description="Helical" evidence="10">
    <location>
        <begin position="315"/>
        <end position="338"/>
    </location>
</feature>
<comment type="caution">
    <text evidence="11">The sequence shown here is derived from an EMBL/GenBank/DDBJ whole genome shotgun (WGS) entry which is preliminary data.</text>
</comment>
<dbReference type="InterPro" id="IPR004299">
    <property type="entry name" value="MBOAT_fam"/>
</dbReference>
<dbReference type="Pfam" id="PF03062">
    <property type="entry name" value="MBOAT"/>
    <property type="match status" value="1"/>
</dbReference>
<keyword evidence="7 9" id="KW-0472">Membrane</keyword>
<dbReference type="InterPro" id="IPR024194">
    <property type="entry name" value="Ac/AlaTfrase_AlgI/DltB"/>
</dbReference>
<evidence type="ECO:0000256" key="10">
    <source>
        <dbReference type="SAM" id="Phobius"/>
    </source>
</evidence>
<evidence type="ECO:0000256" key="8">
    <source>
        <dbReference type="ARBA" id="ARBA00023315"/>
    </source>
</evidence>
<dbReference type="InterPro" id="IPR028362">
    <property type="entry name" value="AlgI"/>
</dbReference>
<keyword evidence="3 9" id="KW-1003">Cell membrane</keyword>
<dbReference type="PANTHER" id="PTHR13285:SF23">
    <property type="entry name" value="TEICHOIC ACID D-ALANYLTRANSFERASE"/>
    <property type="match status" value="1"/>
</dbReference>
<feature type="transmembrane region" description="Helical" evidence="10">
    <location>
        <begin position="109"/>
        <end position="133"/>
    </location>
</feature>
<accession>A0A2M6WZS4</accession>
<dbReference type="GO" id="GO:0005886">
    <property type="term" value="C:plasma membrane"/>
    <property type="evidence" value="ECO:0007669"/>
    <property type="project" value="UniProtKB-SubCell"/>
</dbReference>
<evidence type="ECO:0000256" key="6">
    <source>
        <dbReference type="ARBA" id="ARBA00022989"/>
    </source>
</evidence>
<evidence type="ECO:0000256" key="7">
    <source>
        <dbReference type="ARBA" id="ARBA00023136"/>
    </source>
</evidence>
<evidence type="ECO:0000256" key="3">
    <source>
        <dbReference type="ARBA" id="ARBA00022475"/>
    </source>
</evidence>
<dbReference type="PIRSF" id="PIRSF500217">
    <property type="entry name" value="AlgI"/>
    <property type="match status" value="1"/>
</dbReference>
<keyword evidence="5 10" id="KW-0812">Transmembrane</keyword>
<dbReference type="EMBL" id="PEZP01000021">
    <property type="protein sequence ID" value="PIT98255.1"/>
    <property type="molecule type" value="Genomic_DNA"/>
</dbReference>
<evidence type="ECO:0000256" key="4">
    <source>
        <dbReference type="ARBA" id="ARBA00022679"/>
    </source>
</evidence>
<dbReference type="Proteomes" id="UP000230731">
    <property type="component" value="Unassembled WGS sequence"/>
</dbReference>
<gene>
    <name evidence="11" type="ORF">COT71_01785</name>
</gene>
<comment type="similarity">
    <text evidence="2 9">Belongs to the membrane-bound acyltransferase family.</text>
</comment>
<evidence type="ECO:0000256" key="5">
    <source>
        <dbReference type="ARBA" id="ARBA00022692"/>
    </source>
</evidence>
<evidence type="ECO:0000256" key="1">
    <source>
        <dbReference type="ARBA" id="ARBA00004651"/>
    </source>
</evidence>
<keyword evidence="6 10" id="KW-1133">Transmembrane helix</keyword>
<organism evidence="11 12">
    <name type="scientific">Candidatus Andersenbacteria bacterium CG10_big_fil_rev_8_21_14_0_10_54_11</name>
    <dbReference type="NCBI Taxonomy" id="1974485"/>
    <lineage>
        <taxon>Bacteria</taxon>
        <taxon>Candidatus Anderseniibacteriota</taxon>
    </lineage>
</organism>
<dbReference type="PANTHER" id="PTHR13285">
    <property type="entry name" value="ACYLTRANSFERASE"/>
    <property type="match status" value="1"/>
</dbReference>
<evidence type="ECO:0000313" key="12">
    <source>
        <dbReference type="Proteomes" id="UP000230731"/>
    </source>
</evidence>
<evidence type="ECO:0000256" key="9">
    <source>
        <dbReference type="PIRNR" id="PIRNR016636"/>
    </source>
</evidence>
<dbReference type="GO" id="GO:0016746">
    <property type="term" value="F:acyltransferase activity"/>
    <property type="evidence" value="ECO:0007669"/>
    <property type="project" value="UniProtKB-KW"/>
</dbReference>
<feature type="transmembrane region" description="Helical" evidence="10">
    <location>
        <begin position="32"/>
        <end position="58"/>
    </location>
</feature>
<feature type="transmembrane region" description="Helical" evidence="10">
    <location>
        <begin position="78"/>
        <end position="97"/>
    </location>
</feature>
<evidence type="ECO:0000313" key="11">
    <source>
        <dbReference type="EMBL" id="PIT98255.1"/>
    </source>
</evidence>
<evidence type="ECO:0000256" key="2">
    <source>
        <dbReference type="ARBA" id="ARBA00010323"/>
    </source>
</evidence>